<sequence length="97" mass="10766">MYCKIHVAGAKTVLAACDAELIGKTLKFGDVDFHISEGFYKGKMVSEKELSKLLDEHNNINLVGEKVVGVALKKDLISERAIIKIEGIPHVQIYRLI</sequence>
<name>A0A497JFN0_9ARCH</name>
<reference evidence="1 2" key="1">
    <citation type="submission" date="2018-06" db="EMBL/GenBank/DDBJ databases">
        <title>Extensive metabolic versatility and redundancy in microbially diverse, dynamic hydrothermal sediments.</title>
        <authorList>
            <person name="Dombrowski N."/>
            <person name="Teske A."/>
            <person name="Baker B.J."/>
        </authorList>
    </citation>
    <scope>NUCLEOTIDE SEQUENCE [LARGE SCALE GENOMIC DNA]</scope>
    <source>
        <strain evidence="1">B9_G13</strain>
    </source>
</reference>
<gene>
    <name evidence="1" type="ORF">DRO07_02095</name>
</gene>
<dbReference type="Proteomes" id="UP000277633">
    <property type="component" value="Unassembled WGS sequence"/>
</dbReference>
<evidence type="ECO:0000313" key="2">
    <source>
        <dbReference type="Proteomes" id="UP000277633"/>
    </source>
</evidence>
<organism evidence="1 2">
    <name type="scientific">Candidatus Iainarchaeum sp</name>
    <dbReference type="NCBI Taxonomy" id="3101447"/>
    <lineage>
        <taxon>Archaea</taxon>
        <taxon>Candidatus Iainarchaeota</taxon>
        <taxon>Candidatus Iainarchaeia</taxon>
        <taxon>Candidatus Iainarchaeales</taxon>
        <taxon>Candidatus Iainarchaeaceae</taxon>
        <taxon>Candidatus Iainarchaeum</taxon>
    </lineage>
</organism>
<evidence type="ECO:0000313" key="1">
    <source>
        <dbReference type="EMBL" id="RLG69549.1"/>
    </source>
</evidence>
<dbReference type="Pfam" id="PF04242">
    <property type="entry name" value="DUF424"/>
    <property type="match status" value="1"/>
</dbReference>
<dbReference type="Gene3D" id="3.30.1860.10">
    <property type="entry name" value="uncharacterized conserved protein from methanopyrus kandleri domain like"/>
    <property type="match status" value="1"/>
</dbReference>
<accession>A0A497JFN0</accession>
<proteinExistence type="predicted"/>
<comment type="caution">
    <text evidence="1">The sequence shown here is derived from an EMBL/GenBank/DDBJ whole genome shotgun (WGS) entry which is preliminary data.</text>
</comment>
<dbReference type="EMBL" id="QMWO01000067">
    <property type="protein sequence ID" value="RLG69549.1"/>
    <property type="molecule type" value="Genomic_DNA"/>
</dbReference>
<protein>
    <submittedName>
        <fullName evidence="1">DUF424 domain-containing protein</fullName>
    </submittedName>
</protein>
<dbReference type="InterPro" id="IPR007355">
    <property type="entry name" value="DUF424"/>
</dbReference>
<dbReference type="AlphaFoldDB" id="A0A497JFN0"/>